<keyword evidence="11 18" id="KW-0472">Membrane</keyword>
<feature type="compositionally biased region" description="Basic and acidic residues" evidence="17">
    <location>
        <begin position="339"/>
        <end position="364"/>
    </location>
</feature>
<evidence type="ECO:0000256" key="13">
    <source>
        <dbReference type="ARBA" id="ARBA00023157"/>
    </source>
</evidence>
<dbReference type="InterPro" id="IPR036116">
    <property type="entry name" value="FN3_sf"/>
</dbReference>
<keyword evidence="6 18" id="KW-0812">Transmembrane</keyword>
<protein>
    <recommendedName>
        <fullName evidence="5">Tissue factor</fullName>
    </recommendedName>
    <alternativeName>
        <fullName evidence="16">Coagulation factor III</fullName>
    </alternativeName>
</protein>
<comment type="subcellular location">
    <subcellularLocation>
        <location evidence="2">Membrane</location>
        <topology evidence="2">Single-pass type I membrane protein</topology>
    </subcellularLocation>
</comment>
<comment type="similarity">
    <text evidence="3">Belongs to the tissue factor family.</text>
</comment>
<keyword evidence="15" id="KW-0449">Lipoprotein</keyword>
<dbReference type="InterPro" id="IPR013783">
    <property type="entry name" value="Ig-like_fold"/>
</dbReference>
<feature type="signal peptide" evidence="19">
    <location>
        <begin position="1"/>
        <end position="26"/>
    </location>
</feature>
<comment type="subunit">
    <text evidence="4">Interacts with HSPE; the interaction, inhibited by heparin, promotes the generation of activated factor X and activates coagulation in the presence of activated factor VII.</text>
</comment>
<keyword evidence="14" id="KW-0325">Glycoprotein</keyword>
<reference evidence="22" key="1">
    <citation type="journal article" date="2023" name="Front. Mar. Sci.">
        <title>A new Merluccius polli reference genome to investigate the effects of global change in West African waters.</title>
        <authorList>
            <person name="Mateo J.L."/>
            <person name="Blanco-Fernandez C."/>
            <person name="Garcia-Vazquez E."/>
            <person name="Machado-Schiaffino G."/>
        </authorList>
    </citation>
    <scope>NUCLEOTIDE SEQUENCE</scope>
    <source>
        <strain evidence="22">C29</strain>
        <tissue evidence="22">Fin</tissue>
    </source>
</reference>
<evidence type="ECO:0000256" key="1">
    <source>
        <dbReference type="ARBA" id="ARBA00002201"/>
    </source>
</evidence>
<feature type="chain" id="PRO_5041323521" description="Tissue factor" evidence="19">
    <location>
        <begin position="27"/>
        <end position="371"/>
    </location>
</feature>
<evidence type="ECO:0000256" key="9">
    <source>
        <dbReference type="ARBA" id="ARBA00022989"/>
    </source>
</evidence>
<evidence type="ECO:0000256" key="19">
    <source>
        <dbReference type="SAM" id="SignalP"/>
    </source>
</evidence>
<organism evidence="22 23">
    <name type="scientific">Merluccius polli</name>
    <name type="common">Benguela hake</name>
    <name type="synonym">Merluccius cadenati</name>
    <dbReference type="NCBI Taxonomy" id="89951"/>
    <lineage>
        <taxon>Eukaryota</taxon>
        <taxon>Metazoa</taxon>
        <taxon>Chordata</taxon>
        <taxon>Craniata</taxon>
        <taxon>Vertebrata</taxon>
        <taxon>Euteleostomi</taxon>
        <taxon>Actinopterygii</taxon>
        <taxon>Neopterygii</taxon>
        <taxon>Teleostei</taxon>
        <taxon>Neoteleostei</taxon>
        <taxon>Acanthomorphata</taxon>
        <taxon>Zeiogadaria</taxon>
        <taxon>Gadariae</taxon>
        <taxon>Gadiformes</taxon>
        <taxon>Gadoidei</taxon>
        <taxon>Merlucciidae</taxon>
        <taxon>Merluccius</taxon>
    </lineage>
</organism>
<keyword evidence="9 18" id="KW-1133">Transmembrane helix</keyword>
<evidence type="ECO:0000256" key="14">
    <source>
        <dbReference type="ARBA" id="ARBA00023180"/>
    </source>
</evidence>
<accession>A0AA47M6Z7</accession>
<dbReference type="PANTHER" id="PTHR20859:SF22">
    <property type="entry name" value="TISSUE FACTOR"/>
    <property type="match status" value="1"/>
</dbReference>
<keyword evidence="7" id="KW-0356">Hemostasis</keyword>
<dbReference type="FunFam" id="2.60.40.10:FF:000899">
    <property type="entry name" value="Tissue factor"/>
    <property type="match status" value="1"/>
</dbReference>
<dbReference type="InterPro" id="IPR050650">
    <property type="entry name" value="Type-II_Cytokine-TF_Rcpt"/>
</dbReference>
<dbReference type="EMBL" id="JAOPHQ010005689">
    <property type="protein sequence ID" value="KAK0134745.1"/>
    <property type="molecule type" value="Genomic_DNA"/>
</dbReference>
<name>A0AA47M6Z7_MERPO</name>
<evidence type="ECO:0000256" key="10">
    <source>
        <dbReference type="ARBA" id="ARBA00023084"/>
    </source>
</evidence>
<evidence type="ECO:0000259" key="20">
    <source>
        <dbReference type="Pfam" id="PF01108"/>
    </source>
</evidence>
<dbReference type="InterPro" id="IPR015373">
    <property type="entry name" value="Interferon/interleukin_rcp_dom"/>
</dbReference>
<evidence type="ECO:0000313" key="23">
    <source>
        <dbReference type="Proteomes" id="UP001174136"/>
    </source>
</evidence>
<comment type="function">
    <text evidence="1">Initiates blood coagulation by forming a complex with circulating factor VII or VIIa. The [TF:VIIa] complex activates factors IX or X by specific limited proteolysis. TF plays a role in normal hemostasis by initiating the cell-surface assembly and propagation of the coagulation protease cascade.</text>
</comment>
<evidence type="ECO:0000256" key="16">
    <source>
        <dbReference type="ARBA" id="ARBA00031171"/>
    </source>
</evidence>
<proteinExistence type="inferred from homology"/>
<dbReference type="GO" id="GO:0007596">
    <property type="term" value="P:blood coagulation"/>
    <property type="evidence" value="ECO:0007669"/>
    <property type="project" value="UniProtKB-KW"/>
</dbReference>
<evidence type="ECO:0000256" key="8">
    <source>
        <dbReference type="ARBA" id="ARBA00022729"/>
    </source>
</evidence>
<dbReference type="SUPFAM" id="SSF49265">
    <property type="entry name" value="Fibronectin type III"/>
    <property type="match status" value="2"/>
</dbReference>
<keyword evidence="23" id="KW-1185">Reference proteome</keyword>
<dbReference type="Pfam" id="PF01108">
    <property type="entry name" value="Tissue_fac"/>
    <property type="match status" value="1"/>
</dbReference>
<dbReference type="Pfam" id="PF09294">
    <property type="entry name" value="Interfer-bind"/>
    <property type="match status" value="1"/>
</dbReference>
<evidence type="ECO:0000256" key="5">
    <source>
        <dbReference type="ARBA" id="ARBA00018722"/>
    </source>
</evidence>
<feature type="domain" description="Fibronectin type-III" evidence="20">
    <location>
        <begin position="21"/>
        <end position="108"/>
    </location>
</feature>
<dbReference type="InterPro" id="IPR003961">
    <property type="entry name" value="FN3_dom"/>
</dbReference>
<evidence type="ECO:0000256" key="2">
    <source>
        <dbReference type="ARBA" id="ARBA00004479"/>
    </source>
</evidence>
<feature type="transmembrane region" description="Helical" evidence="18">
    <location>
        <begin position="245"/>
        <end position="271"/>
    </location>
</feature>
<dbReference type="InterPro" id="IPR001187">
    <property type="entry name" value="Tissue_factor"/>
</dbReference>
<dbReference type="GO" id="GO:0005886">
    <property type="term" value="C:plasma membrane"/>
    <property type="evidence" value="ECO:0007669"/>
    <property type="project" value="TreeGrafter"/>
</dbReference>
<dbReference type="GO" id="GO:0004896">
    <property type="term" value="F:cytokine receptor activity"/>
    <property type="evidence" value="ECO:0007669"/>
    <property type="project" value="TreeGrafter"/>
</dbReference>
<evidence type="ECO:0000256" key="3">
    <source>
        <dbReference type="ARBA" id="ARBA00009197"/>
    </source>
</evidence>
<evidence type="ECO:0000259" key="21">
    <source>
        <dbReference type="Pfam" id="PF09294"/>
    </source>
</evidence>
<keyword evidence="8 19" id="KW-0732">Signal</keyword>
<evidence type="ECO:0000256" key="17">
    <source>
        <dbReference type="SAM" id="MobiDB-lite"/>
    </source>
</evidence>
<evidence type="ECO:0000313" key="22">
    <source>
        <dbReference type="EMBL" id="KAK0134745.1"/>
    </source>
</evidence>
<evidence type="ECO:0000256" key="11">
    <source>
        <dbReference type="ARBA" id="ARBA00023136"/>
    </source>
</evidence>
<dbReference type="Gene3D" id="2.60.40.10">
    <property type="entry name" value="Immunoglobulins"/>
    <property type="match status" value="2"/>
</dbReference>
<dbReference type="AlphaFoldDB" id="A0AA47M6Z7"/>
<comment type="caution">
    <text evidence="22">The sequence shown here is derived from an EMBL/GenBank/DDBJ whole genome shotgun (WGS) entry which is preliminary data.</text>
</comment>
<dbReference type="PANTHER" id="PTHR20859">
    <property type="entry name" value="INTERFERON/INTERLEUKIN RECEPTOR"/>
    <property type="match status" value="1"/>
</dbReference>
<evidence type="ECO:0000256" key="18">
    <source>
        <dbReference type="SAM" id="Phobius"/>
    </source>
</evidence>
<keyword evidence="13" id="KW-1015">Disulfide bond</keyword>
<keyword evidence="10" id="KW-0094">Blood coagulation</keyword>
<sequence>MWKTGAEAALLALYMDVFLFTHLASGSFPRAQDVTWTSTNFKTLLTWGPKPSEDYSYTVEYAAIGQNRDQNPHCIRSKETSCDLSSSLSQLNKTYIAEVLSEPPRGVSSDLVEFPHTTSERFCPYQDTDIAKPDFKIKEGRDKRSVTLDVVDQLTALFEGDRQLTIRDVFADELQYRVTYRRATSTGKKVVNSKSKTIEMTGLDQDQSYCFEVQVFIPSRKGDKQLGALSTPQCSKGKKPFTDVYSVPVIAGGLFLILAVVAIIVITVVCCKRRSNKAKNNEKEGQPLSSVLEAGIGHVRHSAEVEVVPEAQDQVQTGGPRQPISEVRHGPLLEGGVGGERDSAPVRQDGEAERRRWGERDTHARAHTHTM</sequence>
<dbReference type="Proteomes" id="UP001174136">
    <property type="component" value="Unassembled WGS sequence"/>
</dbReference>
<evidence type="ECO:0000256" key="7">
    <source>
        <dbReference type="ARBA" id="ARBA00022696"/>
    </source>
</evidence>
<gene>
    <name evidence="22" type="primary">F3</name>
    <name evidence="22" type="ORF">N1851_029637</name>
</gene>
<evidence type="ECO:0000256" key="4">
    <source>
        <dbReference type="ARBA" id="ARBA00011184"/>
    </source>
</evidence>
<evidence type="ECO:0000256" key="15">
    <source>
        <dbReference type="ARBA" id="ARBA00023288"/>
    </source>
</evidence>
<evidence type="ECO:0000256" key="12">
    <source>
        <dbReference type="ARBA" id="ARBA00023139"/>
    </source>
</evidence>
<keyword evidence="12" id="KW-0564">Palmitate</keyword>
<feature type="region of interest" description="Disordered" evidence="17">
    <location>
        <begin position="305"/>
        <end position="371"/>
    </location>
</feature>
<dbReference type="PRINTS" id="PR00346">
    <property type="entry name" value="TISSUEFACTOR"/>
</dbReference>
<feature type="domain" description="Interferon/interleukin receptor" evidence="21">
    <location>
        <begin position="128"/>
        <end position="236"/>
    </location>
</feature>
<evidence type="ECO:0000256" key="6">
    <source>
        <dbReference type="ARBA" id="ARBA00022692"/>
    </source>
</evidence>